<dbReference type="PANTHER" id="PTHR30055:SF146">
    <property type="entry name" value="HTH-TYPE TRANSCRIPTIONAL DUAL REGULATOR CECR"/>
    <property type="match status" value="1"/>
</dbReference>
<feature type="region of interest" description="Disordered" evidence="3">
    <location>
        <begin position="1"/>
        <end position="20"/>
    </location>
</feature>
<evidence type="ECO:0000313" key="5">
    <source>
        <dbReference type="EMBL" id="GAA4722885.1"/>
    </source>
</evidence>
<comment type="caution">
    <text evidence="5">The sequence shown here is derived from an EMBL/GenBank/DDBJ whole genome shotgun (WGS) entry which is preliminary data.</text>
</comment>
<dbReference type="InterPro" id="IPR050109">
    <property type="entry name" value="HTH-type_TetR-like_transc_reg"/>
</dbReference>
<organism evidence="5 6">
    <name type="scientific">Isoptericola chiayiensis</name>
    <dbReference type="NCBI Taxonomy" id="579446"/>
    <lineage>
        <taxon>Bacteria</taxon>
        <taxon>Bacillati</taxon>
        <taxon>Actinomycetota</taxon>
        <taxon>Actinomycetes</taxon>
        <taxon>Micrococcales</taxon>
        <taxon>Promicromonosporaceae</taxon>
        <taxon>Isoptericola</taxon>
    </lineage>
</organism>
<evidence type="ECO:0000256" key="2">
    <source>
        <dbReference type="PROSITE-ProRule" id="PRU00335"/>
    </source>
</evidence>
<dbReference type="SUPFAM" id="SSF46689">
    <property type="entry name" value="Homeodomain-like"/>
    <property type="match status" value="1"/>
</dbReference>
<dbReference type="RefSeq" id="WP_172150832.1">
    <property type="nucleotide sequence ID" value="NZ_BAABID010000006.1"/>
</dbReference>
<dbReference type="PRINTS" id="PR00455">
    <property type="entry name" value="HTHTETR"/>
</dbReference>
<dbReference type="Gene3D" id="1.10.357.10">
    <property type="entry name" value="Tetracycline Repressor, domain 2"/>
    <property type="match status" value="1"/>
</dbReference>
<name>A0ABP8Y7T3_9MICO</name>
<dbReference type="InterPro" id="IPR009057">
    <property type="entry name" value="Homeodomain-like_sf"/>
</dbReference>
<evidence type="ECO:0000256" key="3">
    <source>
        <dbReference type="SAM" id="MobiDB-lite"/>
    </source>
</evidence>
<evidence type="ECO:0000313" key="6">
    <source>
        <dbReference type="Proteomes" id="UP001500956"/>
    </source>
</evidence>
<dbReference type="PROSITE" id="PS50977">
    <property type="entry name" value="HTH_TETR_2"/>
    <property type="match status" value="1"/>
</dbReference>
<dbReference type="EMBL" id="BAABID010000006">
    <property type="protein sequence ID" value="GAA4722885.1"/>
    <property type="molecule type" value="Genomic_DNA"/>
</dbReference>
<dbReference type="Pfam" id="PF00440">
    <property type="entry name" value="TetR_N"/>
    <property type="match status" value="1"/>
</dbReference>
<dbReference type="SUPFAM" id="SSF48498">
    <property type="entry name" value="Tetracyclin repressor-like, C-terminal domain"/>
    <property type="match status" value="1"/>
</dbReference>
<dbReference type="InterPro" id="IPR001647">
    <property type="entry name" value="HTH_TetR"/>
</dbReference>
<dbReference type="Proteomes" id="UP001500956">
    <property type="component" value="Unassembled WGS sequence"/>
</dbReference>
<accession>A0ABP8Y7T3</accession>
<evidence type="ECO:0000256" key="1">
    <source>
        <dbReference type="ARBA" id="ARBA00023125"/>
    </source>
</evidence>
<dbReference type="InterPro" id="IPR036271">
    <property type="entry name" value="Tet_transcr_reg_TetR-rel_C_sf"/>
</dbReference>
<dbReference type="Gene3D" id="1.10.10.60">
    <property type="entry name" value="Homeodomain-like"/>
    <property type="match status" value="1"/>
</dbReference>
<evidence type="ECO:0000259" key="4">
    <source>
        <dbReference type="PROSITE" id="PS50977"/>
    </source>
</evidence>
<keyword evidence="6" id="KW-1185">Reference proteome</keyword>
<keyword evidence="1 2" id="KW-0238">DNA-binding</keyword>
<reference evidence="6" key="1">
    <citation type="journal article" date="2019" name="Int. J. Syst. Evol. Microbiol.">
        <title>The Global Catalogue of Microorganisms (GCM) 10K type strain sequencing project: providing services to taxonomists for standard genome sequencing and annotation.</title>
        <authorList>
            <consortium name="The Broad Institute Genomics Platform"/>
            <consortium name="The Broad Institute Genome Sequencing Center for Infectious Disease"/>
            <person name="Wu L."/>
            <person name="Ma J."/>
        </authorList>
    </citation>
    <scope>NUCLEOTIDE SEQUENCE [LARGE SCALE GENOMIC DNA]</scope>
    <source>
        <strain evidence="6">JCM 18063</strain>
    </source>
</reference>
<proteinExistence type="predicted"/>
<protein>
    <recommendedName>
        <fullName evidence="4">HTH tetR-type domain-containing protein</fullName>
    </recommendedName>
</protein>
<dbReference type="PANTHER" id="PTHR30055">
    <property type="entry name" value="HTH-TYPE TRANSCRIPTIONAL REGULATOR RUTR"/>
    <property type="match status" value="1"/>
</dbReference>
<sequence>MPSPSSPQRRPGRPRAGSEDKRARILAEAFRLFAEKGFAATSLGDVAAAAEISKAGLLHHFGSKEGLYTAVLEQRDADDFVGMTDIGDDVWAYLDTWVDLARDNARSPEMVRLYSAMAVDGVEADHPAHRWLHQHFARAVEATADAFEQGKAAGTVHPDAPSHELARTVVALSDGMQLQWLCARADAAADGREVTATPDHTGLPLDLAAQMRLVVDLIAARWRRPA</sequence>
<feature type="domain" description="HTH tetR-type" evidence="4">
    <location>
        <begin position="19"/>
        <end position="79"/>
    </location>
</feature>
<gene>
    <name evidence="5" type="ORF">GCM10023216_10280</name>
</gene>
<feature type="DNA-binding region" description="H-T-H motif" evidence="2">
    <location>
        <begin position="42"/>
        <end position="61"/>
    </location>
</feature>